<keyword evidence="5" id="KW-0677">Repeat</keyword>
<evidence type="ECO:0000313" key="14">
    <source>
        <dbReference type="Proteomes" id="UP001634007"/>
    </source>
</evidence>
<evidence type="ECO:0000256" key="2">
    <source>
        <dbReference type="ARBA" id="ARBA00022614"/>
    </source>
</evidence>
<protein>
    <recommendedName>
        <fullName evidence="12">Protein kinase domain-containing protein</fullName>
    </recommendedName>
</protein>
<comment type="caution">
    <text evidence="13">The sequence shown here is derived from an EMBL/GenBank/DDBJ whole genome shotgun (WGS) entry which is preliminary data.</text>
</comment>
<dbReference type="Pfam" id="PF07714">
    <property type="entry name" value="PK_Tyr_Ser-Thr"/>
    <property type="match status" value="1"/>
</dbReference>
<dbReference type="InterPro" id="IPR050994">
    <property type="entry name" value="At_inactive_RLKs"/>
</dbReference>
<dbReference type="Pfam" id="PF00560">
    <property type="entry name" value="LRR_1"/>
    <property type="match status" value="3"/>
</dbReference>
<evidence type="ECO:0000256" key="1">
    <source>
        <dbReference type="ARBA" id="ARBA00004370"/>
    </source>
</evidence>
<sequence>MFLTGNSIEFLQKLSRLLPLISHGQTKNPGILLRRYLDPKSSLAMKQSIAAALSMPPVVLLLLLCLCSSPASSDLASDRAALIALRSALHGRPLLWNLSASPCSWEGVKCALGRVVELRMPGMGLRGELPAGVIGNFTGLQTLSLRFNSLSGSLPPDLAGLSSLQNIYLQGNKFSGQLPDFLFSMQSLVRLNLAMNEFDGVISTRFNNLSRLTVLYLEQNNFTGSIPELNLRLDQFNVSFNQLSGAVPTPFSGMPKSAFEGNSLCGKPLSPCNVTAATAGHKLSRRAIASIAVASLLVLLLVLVIVLLICCVRSGKKKRDNSKKAEAPKQPKIGNRAIGKTSDASGFNSMVFIRKQREKMFGLEDLLTASAQVLGKGTFGTTYKASLGAGITVAVKRLKDVSDSEIEFGEKIKEIGSMNHESLVPLVAYYYSRGEKLLVYDYIPTGSLSALLHDDNRVGWTPLSWDTRCRIALRTAQAVAHIHSWGPGASHGNIKSSNVLLTKLYEPCLSDYGLARLAGPAVSPSRFHGYRAPEVIDIRIVSQEADVYSFGVLILELVTGKAPLTSLLAEDGVDLPRWVRGAVEQDPTAEVFDAELLRYQNVEEDMIRMLQIGIDCTEQSPDQRPSMAQLTKRIESLSQFHPFQEED</sequence>
<dbReference type="SUPFAM" id="SSF56112">
    <property type="entry name" value="Protein kinase-like (PK-like)"/>
    <property type="match status" value="1"/>
</dbReference>
<dbReference type="Gene3D" id="3.80.10.10">
    <property type="entry name" value="Ribonuclease Inhibitor"/>
    <property type="match status" value="2"/>
</dbReference>
<dbReference type="SUPFAM" id="SSF52058">
    <property type="entry name" value="L domain-like"/>
    <property type="match status" value="1"/>
</dbReference>
<dbReference type="Gene3D" id="1.10.510.10">
    <property type="entry name" value="Transferase(Phosphotransferase) domain 1"/>
    <property type="match status" value="1"/>
</dbReference>
<keyword evidence="14" id="KW-1185">Reference proteome</keyword>
<dbReference type="Pfam" id="PF08263">
    <property type="entry name" value="LRRNT_2"/>
    <property type="match status" value="1"/>
</dbReference>
<keyword evidence="3 11" id="KW-0812">Transmembrane</keyword>
<dbReference type="PROSITE" id="PS00107">
    <property type="entry name" value="PROTEIN_KINASE_ATP"/>
    <property type="match status" value="1"/>
</dbReference>
<evidence type="ECO:0000256" key="11">
    <source>
        <dbReference type="SAM" id="Phobius"/>
    </source>
</evidence>
<dbReference type="GO" id="GO:0005524">
    <property type="term" value="F:ATP binding"/>
    <property type="evidence" value="ECO:0007669"/>
    <property type="project" value="UniProtKB-UniRule"/>
</dbReference>
<feature type="binding site" evidence="10">
    <location>
        <position position="396"/>
    </location>
    <ligand>
        <name>ATP</name>
        <dbReference type="ChEBI" id="CHEBI:30616"/>
    </ligand>
</feature>
<evidence type="ECO:0000256" key="8">
    <source>
        <dbReference type="ARBA" id="ARBA00022989"/>
    </source>
</evidence>
<organism evidence="13 14">
    <name type="scientific">Eucalyptus globulus</name>
    <name type="common">Tasmanian blue gum</name>
    <dbReference type="NCBI Taxonomy" id="34317"/>
    <lineage>
        <taxon>Eukaryota</taxon>
        <taxon>Viridiplantae</taxon>
        <taxon>Streptophyta</taxon>
        <taxon>Embryophyta</taxon>
        <taxon>Tracheophyta</taxon>
        <taxon>Spermatophyta</taxon>
        <taxon>Magnoliopsida</taxon>
        <taxon>eudicotyledons</taxon>
        <taxon>Gunneridae</taxon>
        <taxon>Pentapetalae</taxon>
        <taxon>rosids</taxon>
        <taxon>malvids</taxon>
        <taxon>Myrtales</taxon>
        <taxon>Myrtaceae</taxon>
        <taxon>Myrtoideae</taxon>
        <taxon>Eucalypteae</taxon>
        <taxon>Eucalyptus</taxon>
    </lineage>
</organism>
<proteinExistence type="predicted"/>
<dbReference type="PANTHER" id="PTHR48010">
    <property type="entry name" value="OS05G0588300 PROTEIN"/>
    <property type="match status" value="1"/>
</dbReference>
<dbReference type="AlphaFoldDB" id="A0ABD3K6Y8"/>
<feature type="transmembrane region" description="Helical" evidence="11">
    <location>
        <begin position="287"/>
        <end position="309"/>
    </location>
</feature>
<accession>A0ABD3K6Y8</accession>
<reference evidence="13 14" key="1">
    <citation type="submission" date="2024-11" db="EMBL/GenBank/DDBJ databases">
        <title>Chromosome-level genome assembly of Eucalyptus globulus Labill. provides insights into its genome evolution.</title>
        <authorList>
            <person name="Li X."/>
        </authorList>
    </citation>
    <scope>NUCLEOTIDE SEQUENCE [LARGE SCALE GENOMIC DNA]</scope>
    <source>
        <strain evidence="13">CL2024</strain>
        <tissue evidence="13">Fresh tender leaves</tissue>
    </source>
</reference>
<evidence type="ECO:0000256" key="4">
    <source>
        <dbReference type="ARBA" id="ARBA00022729"/>
    </source>
</evidence>
<dbReference type="InterPro" id="IPR032675">
    <property type="entry name" value="LRR_dom_sf"/>
</dbReference>
<evidence type="ECO:0000256" key="10">
    <source>
        <dbReference type="PROSITE-ProRule" id="PRU10141"/>
    </source>
</evidence>
<dbReference type="InterPro" id="IPR011009">
    <property type="entry name" value="Kinase-like_dom_sf"/>
</dbReference>
<evidence type="ECO:0000256" key="6">
    <source>
        <dbReference type="ARBA" id="ARBA00022741"/>
    </source>
</evidence>
<keyword evidence="4" id="KW-0732">Signal</keyword>
<keyword evidence="9 11" id="KW-0472">Membrane</keyword>
<dbReference type="Gene3D" id="3.30.200.20">
    <property type="entry name" value="Phosphorylase Kinase, domain 1"/>
    <property type="match status" value="1"/>
</dbReference>
<feature type="domain" description="Protein kinase" evidence="12">
    <location>
        <begin position="368"/>
        <end position="644"/>
    </location>
</feature>
<keyword evidence="8 11" id="KW-1133">Transmembrane helix</keyword>
<dbReference type="FunFam" id="3.80.10.10:FF:000234">
    <property type="entry name" value="Probable inactive receptor kinase RLK902"/>
    <property type="match status" value="1"/>
</dbReference>
<dbReference type="PROSITE" id="PS50011">
    <property type="entry name" value="PROTEIN_KINASE_DOM"/>
    <property type="match status" value="1"/>
</dbReference>
<dbReference type="EMBL" id="JBJKBG010000006">
    <property type="protein sequence ID" value="KAL3735670.1"/>
    <property type="molecule type" value="Genomic_DNA"/>
</dbReference>
<evidence type="ECO:0000313" key="13">
    <source>
        <dbReference type="EMBL" id="KAL3735670.1"/>
    </source>
</evidence>
<dbReference type="InterPro" id="IPR001611">
    <property type="entry name" value="Leu-rich_rpt"/>
</dbReference>
<dbReference type="InterPro" id="IPR001245">
    <property type="entry name" value="Ser-Thr/Tyr_kinase_cat_dom"/>
</dbReference>
<dbReference type="GO" id="GO:0016020">
    <property type="term" value="C:membrane"/>
    <property type="evidence" value="ECO:0007669"/>
    <property type="project" value="UniProtKB-SubCell"/>
</dbReference>
<evidence type="ECO:0000256" key="7">
    <source>
        <dbReference type="ARBA" id="ARBA00022840"/>
    </source>
</evidence>
<comment type="subcellular location">
    <subcellularLocation>
        <location evidence="1">Membrane</location>
    </subcellularLocation>
</comment>
<dbReference type="InterPro" id="IPR017441">
    <property type="entry name" value="Protein_kinase_ATP_BS"/>
</dbReference>
<evidence type="ECO:0000259" key="12">
    <source>
        <dbReference type="PROSITE" id="PS50011"/>
    </source>
</evidence>
<dbReference type="FunFam" id="1.10.510.10:FF:000095">
    <property type="entry name" value="protein STRUBBELIG-RECEPTOR FAMILY 8"/>
    <property type="match status" value="1"/>
</dbReference>
<dbReference type="InterPro" id="IPR013210">
    <property type="entry name" value="LRR_N_plant-typ"/>
</dbReference>
<keyword evidence="6 10" id="KW-0547">Nucleotide-binding</keyword>
<dbReference type="PANTHER" id="PTHR48010:SF32">
    <property type="entry name" value="PROTEIN KINASE DOMAIN-CONTAINING PROTEIN"/>
    <property type="match status" value="1"/>
</dbReference>
<evidence type="ECO:0000256" key="5">
    <source>
        <dbReference type="ARBA" id="ARBA00022737"/>
    </source>
</evidence>
<dbReference type="Proteomes" id="UP001634007">
    <property type="component" value="Unassembled WGS sequence"/>
</dbReference>
<gene>
    <name evidence="13" type="ORF">ACJRO7_024749</name>
</gene>
<name>A0ABD3K6Y8_EUCGL</name>
<evidence type="ECO:0000256" key="3">
    <source>
        <dbReference type="ARBA" id="ARBA00022692"/>
    </source>
</evidence>
<keyword evidence="7 10" id="KW-0067">ATP-binding</keyword>
<dbReference type="InterPro" id="IPR000719">
    <property type="entry name" value="Prot_kinase_dom"/>
</dbReference>
<keyword evidence="2" id="KW-0433">Leucine-rich repeat</keyword>
<evidence type="ECO:0000256" key="9">
    <source>
        <dbReference type="ARBA" id="ARBA00023136"/>
    </source>
</evidence>